<protein>
    <submittedName>
        <fullName evidence="5">N-acetyltransferase</fullName>
    </submittedName>
</protein>
<dbReference type="eggNOG" id="COG1670">
    <property type="taxonomic scope" value="Bacteria"/>
</dbReference>
<evidence type="ECO:0000259" key="4">
    <source>
        <dbReference type="PROSITE" id="PS51186"/>
    </source>
</evidence>
<dbReference type="PROSITE" id="PS51186">
    <property type="entry name" value="GNAT"/>
    <property type="match status" value="1"/>
</dbReference>
<proteinExistence type="inferred from homology"/>
<dbReference type="AlphaFoldDB" id="A0A0R1NV47"/>
<dbReference type="STRING" id="1423748.FC37_GL000697"/>
<feature type="domain" description="N-acetyltransferase" evidence="4">
    <location>
        <begin position="7"/>
        <end position="173"/>
    </location>
</feature>
<keyword evidence="2" id="KW-0012">Acyltransferase</keyword>
<evidence type="ECO:0000256" key="1">
    <source>
        <dbReference type="ARBA" id="ARBA00022679"/>
    </source>
</evidence>
<gene>
    <name evidence="5" type="ORF">FC37_GL000697</name>
</gene>
<dbReference type="OrthoDB" id="9798081at2"/>
<dbReference type="SUPFAM" id="SSF55729">
    <property type="entry name" value="Acyl-CoA N-acyltransferases (Nat)"/>
    <property type="match status" value="1"/>
</dbReference>
<dbReference type="PANTHER" id="PTHR43792:SF8">
    <property type="entry name" value="[RIBOSOMAL PROTEIN US5]-ALANINE N-ACETYLTRANSFERASE"/>
    <property type="match status" value="1"/>
</dbReference>
<organism evidence="5 6">
    <name type="scientific">Lactobacillus gallinarum DSM 10532 = JCM 2011</name>
    <dbReference type="NCBI Taxonomy" id="1423748"/>
    <lineage>
        <taxon>Bacteria</taxon>
        <taxon>Bacillati</taxon>
        <taxon>Bacillota</taxon>
        <taxon>Bacilli</taxon>
        <taxon>Lactobacillales</taxon>
        <taxon>Lactobacillaceae</taxon>
        <taxon>Lactobacillus</taxon>
    </lineage>
</organism>
<dbReference type="EMBL" id="AZEL01000016">
    <property type="protein sequence ID" value="KRL23969.1"/>
    <property type="molecule type" value="Genomic_DNA"/>
</dbReference>
<dbReference type="InterPro" id="IPR000182">
    <property type="entry name" value="GNAT_dom"/>
</dbReference>
<accession>A0A0R1NV47</accession>
<dbReference type="Proteomes" id="UP000051311">
    <property type="component" value="Unassembled WGS sequence"/>
</dbReference>
<dbReference type="PATRIC" id="fig|1423748.3.peg.735"/>
<dbReference type="InterPro" id="IPR051531">
    <property type="entry name" value="N-acetyltransferase"/>
</dbReference>
<comment type="caution">
    <text evidence="5">The sequence shown here is derived from an EMBL/GenBank/DDBJ whole genome shotgun (WGS) entry which is preliminary data.</text>
</comment>
<evidence type="ECO:0000313" key="6">
    <source>
        <dbReference type="Proteomes" id="UP000051311"/>
    </source>
</evidence>
<dbReference type="InterPro" id="IPR016181">
    <property type="entry name" value="Acyl_CoA_acyltransferase"/>
</dbReference>
<dbReference type="PANTHER" id="PTHR43792">
    <property type="entry name" value="GNAT FAMILY, PUTATIVE (AFU_ORTHOLOGUE AFUA_3G00765)-RELATED-RELATED"/>
    <property type="match status" value="1"/>
</dbReference>
<evidence type="ECO:0000256" key="2">
    <source>
        <dbReference type="ARBA" id="ARBA00023315"/>
    </source>
</evidence>
<evidence type="ECO:0000313" key="5">
    <source>
        <dbReference type="EMBL" id="KRL23969.1"/>
    </source>
</evidence>
<sequence length="183" mass="21857">MLESKRIYLRRFEEKDAEQLLKWGRNARYHNLAAFENYQNIEEAQRGVEQYMARPESYIICLRQNDQTIGLIELYERGLDEQSGLLKTKEVGFLLDQAFEGHGYMTEALRLILNYAFKKKRQKEIWAGTFVNNEKSQKLLEKLGFQYVYTVDYSQISTLFSYQEKYYLLKQAEWLKIDANMKS</sequence>
<dbReference type="GO" id="GO:0008999">
    <property type="term" value="F:protein-N-terminal-alanine acetyltransferase activity"/>
    <property type="evidence" value="ECO:0007669"/>
    <property type="project" value="TreeGrafter"/>
</dbReference>
<name>A0A0R1NV47_9LACO</name>
<reference evidence="5 6" key="1">
    <citation type="journal article" date="2015" name="Genome Announc.">
        <title>Expanding the biotechnology potential of lactobacilli through comparative genomics of 213 strains and associated genera.</title>
        <authorList>
            <person name="Sun Z."/>
            <person name="Harris H.M."/>
            <person name="McCann A."/>
            <person name="Guo C."/>
            <person name="Argimon S."/>
            <person name="Zhang W."/>
            <person name="Yang X."/>
            <person name="Jeffery I.B."/>
            <person name="Cooney J.C."/>
            <person name="Kagawa T.F."/>
            <person name="Liu W."/>
            <person name="Song Y."/>
            <person name="Salvetti E."/>
            <person name="Wrobel A."/>
            <person name="Rasinkangas P."/>
            <person name="Parkhill J."/>
            <person name="Rea M.C."/>
            <person name="O'Sullivan O."/>
            <person name="Ritari J."/>
            <person name="Douillard F.P."/>
            <person name="Paul Ross R."/>
            <person name="Yang R."/>
            <person name="Briner A.E."/>
            <person name="Felis G.E."/>
            <person name="de Vos W.M."/>
            <person name="Barrangou R."/>
            <person name="Klaenhammer T.R."/>
            <person name="Caufield P.W."/>
            <person name="Cui Y."/>
            <person name="Zhang H."/>
            <person name="O'Toole P.W."/>
        </authorList>
    </citation>
    <scope>NUCLEOTIDE SEQUENCE [LARGE SCALE GENOMIC DNA]</scope>
    <source>
        <strain evidence="5 6">DSM 10532</strain>
    </source>
</reference>
<keyword evidence="1 5" id="KW-0808">Transferase</keyword>
<dbReference type="Gene3D" id="3.40.630.30">
    <property type="match status" value="1"/>
</dbReference>
<dbReference type="RefSeq" id="WP_025006306.1">
    <property type="nucleotide sequence ID" value="NZ_AZEL01000016.1"/>
</dbReference>
<dbReference type="Pfam" id="PF13302">
    <property type="entry name" value="Acetyltransf_3"/>
    <property type="match status" value="1"/>
</dbReference>
<dbReference type="GO" id="GO:0005737">
    <property type="term" value="C:cytoplasm"/>
    <property type="evidence" value="ECO:0007669"/>
    <property type="project" value="TreeGrafter"/>
</dbReference>
<evidence type="ECO:0000256" key="3">
    <source>
        <dbReference type="ARBA" id="ARBA00038502"/>
    </source>
</evidence>
<comment type="similarity">
    <text evidence="3">Belongs to the acetyltransferase family. RimJ subfamily.</text>
</comment>